<evidence type="ECO:0000313" key="2">
    <source>
        <dbReference type="EMBL" id="KAF5809807.1"/>
    </source>
</evidence>
<reference evidence="2" key="3">
    <citation type="submission" date="2020-06" db="EMBL/GenBank/DDBJ databases">
        <title>Helianthus annuus Genome sequencing and assembly Release 2.</title>
        <authorList>
            <person name="Gouzy J."/>
            <person name="Langlade N."/>
            <person name="Munos S."/>
        </authorList>
    </citation>
    <scope>NUCLEOTIDE SEQUENCE</scope>
    <source>
        <tissue evidence="2">Leaves</tissue>
    </source>
</reference>
<dbReference type="Gramene" id="mRNA:HanXRQr2_Chr04g0161761">
    <property type="protein sequence ID" value="mRNA:HanXRQr2_Chr04g0161761"/>
    <property type="gene ID" value="HanXRQr2_Chr04g0161761"/>
</dbReference>
<feature type="compositionally biased region" description="Basic and acidic residues" evidence="1">
    <location>
        <begin position="29"/>
        <end position="44"/>
    </location>
</feature>
<dbReference type="EMBL" id="CM007893">
    <property type="protein sequence ID" value="OTG27949.1"/>
    <property type="molecule type" value="Genomic_DNA"/>
</dbReference>
<feature type="region of interest" description="Disordered" evidence="1">
    <location>
        <begin position="1"/>
        <end position="53"/>
    </location>
</feature>
<dbReference type="EMBL" id="MNCJ02000319">
    <property type="protein sequence ID" value="KAF5809807.1"/>
    <property type="molecule type" value="Genomic_DNA"/>
</dbReference>
<reference evidence="2 4" key="1">
    <citation type="journal article" date="2017" name="Nature">
        <title>The sunflower genome provides insights into oil metabolism, flowering and Asterid evolution.</title>
        <authorList>
            <person name="Badouin H."/>
            <person name="Gouzy J."/>
            <person name="Grassa C.J."/>
            <person name="Murat F."/>
            <person name="Staton S.E."/>
            <person name="Cottret L."/>
            <person name="Lelandais-Briere C."/>
            <person name="Owens G.L."/>
            <person name="Carrere S."/>
            <person name="Mayjonade B."/>
            <person name="Legrand L."/>
            <person name="Gill N."/>
            <person name="Kane N.C."/>
            <person name="Bowers J.E."/>
            <person name="Hubner S."/>
            <person name="Bellec A."/>
            <person name="Berard A."/>
            <person name="Berges H."/>
            <person name="Blanchet N."/>
            <person name="Boniface M.C."/>
            <person name="Brunel D."/>
            <person name="Catrice O."/>
            <person name="Chaidir N."/>
            <person name="Claudel C."/>
            <person name="Donnadieu C."/>
            <person name="Faraut T."/>
            <person name="Fievet G."/>
            <person name="Helmstetter N."/>
            <person name="King M."/>
            <person name="Knapp S.J."/>
            <person name="Lai Z."/>
            <person name="Le Paslier M.C."/>
            <person name="Lippi Y."/>
            <person name="Lorenzon L."/>
            <person name="Mandel J.R."/>
            <person name="Marage G."/>
            <person name="Marchand G."/>
            <person name="Marquand E."/>
            <person name="Bret-Mestries E."/>
            <person name="Morien E."/>
            <person name="Nambeesan S."/>
            <person name="Nguyen T."/>
            <person name="Pegot-Espagnet P."/>
            <person name="Pouilly N."/>
            <person name="Raftis F."/>
            <person name="Sallet E."/>
            <person name="Schiex T."/>
            <person name="Thomas J."/>
            <person name="Vandecasteele C."/>
            <person name="Vares D."/>
            <person name="Vear F."/>
            <person name="Vautrin S."/>
            <person name="Crespi M."/>
            <person name="Mangin B."/>
            <person name="Burke J.M."/>
            <person name="Salse J."/>
            <person name="Munos S."/>
            <person name="Vincourt P."/>
            <person name="Rieseberg L.H."/>
            <person name="Langlade N.B."/>
        </authorList>
    </citation>
    <scope>NUCLEOTIDE SEQUENCE [LARGE SCALE GENOMIC DNA]</scope>
    <source>
        <strain evidence="4">cv. SF193</strain>
        <tissue evidence="2">Leaves</tissue>
    </source>
</reference>
<dbReference type="Proteomes" id="UP000215914">
    <property type="component" value="Chromosome 4"/>
</dbReference>
<reference evidence="3" key="2">
    <citation type="submission" date="2017-02" db="EMBL/GenBank/DDBJ databases">
        <title>Sunflower complete genome.</title>
        <authorList>
            <person name="Langlade N."/>
            <person name="Munos S."/>
        </authorList>
    </citation>
    <scope>NUCLEOTIDE SEQUENCE [LARGE SCALE GENOMIC DNA]</scope>
    <source>
        <tissue evidence="3">Leaves</tissue>
    </source>
</reference>
<name>A0A251UY31_HELAN</name>
<accession>A0A251UY31</accession>
<dbReference type="InParanoid" id="A0A251UY31"/>
<organism evidence="3 4">
    <name type="scientific">Helianthus annuus</name>
    <name type="common">Common sunflower</name>
    <dbReference type="NCBI Taxonomy" id="4232"/>
    <lineage>
        <taxon>Eukaryota</taxon>
        <taxon>Viridiplantae</taxon>
        <taxon>Streptophyta</taxon>
        <taxon>Embryophyta</taxon>
        <taxon>Tracheophyta</taxon>
        <taxon>Spermatophyta</taxon>
        <taxon>Magnoliopsida</taxon>
        <taxon>eudicotyledons</taxon>
        <taxon>Gunneridae</taxon>
        <taxon>Pentapetalae</taxon>
        <taxon>asterids</taxon>
        <taxon>campanulids</taxon>
        <taxon>Asterales</taxon>
        <taxon>Asteraceae</taxon>
        <taxon>Asteroideae</taxon>
        <taxon>Heliantheae alliance</taxon>
        <taxon>Heliantheae</taxon>
        <taxon>Helianthus</taxon>
    </lineage>
</organism>
<evidence type="ECO:0000256" key="1">
    <source>
        <dbReference type="SAM" id="MobiDB-lite"/>
    </source>
</evidence>
<dbReference type="AlphaFoldDB" id="A0A251UY31"/>
<keyword evidence="4" id="KW-1185">Reference proteome</keyword>
<evidence type="ECO:0000313" key="4">
    <source>
        <dbReference type="Proteomes" id="UP000215914"/>
    </source>
</evidence>
<feature type="compositionally biased region" description="Polar residues" evidence="1">
    <location>
        <begin position="8"/>
        <end position="28"/>
    </location>
</feature>
<gene>
    <name evidence="3" type="ORF">HannXRQ_Chr04g0105721</name>
    <name evidence="2" type="ORF">HanXRQr2_Chr04g0161761</name>
</gene>
<proteinExistence type="predicted"/>
<sequence length="53" mass="5452">MLLPGENPRQTLPVSSSTPMTGVNSGEQESTRGEEAAGGRERTAGDGGVPILR</sequence>
<evidence type="ECO:0000313" key="3">
    <source>
        <dbReference type="EMBL" id="OTG27949.1"/>
    </source>
</evidence>
<protein>
    <submittedName>
        <fullName evidence="3">Uncharacterized protein</fullName>
    </submittedName>
</protein>